<comment type="caution">
    <text evidence="3">The sequence shown here is derived from an EMBL/GenBank/DDBJ whole genome shotgun (WGS) entry which is preliminary data.</text>
</comment>
<reference evidence="3 4" key="1">
    <citation type="submission" date="2023-04" db="EMBL/GenBank/DDBJ databases">
        <title>Genome Sequence of Selenomonas sputigena ATCC 33150.</title>
        <authorList>
            <person name="Miller D.P."/>
            <person name="Anvari S."/>
            <person name="Polson S.W."/>
            <person name="Macdonald M."/>
            <person name="Mcdowell J.V."/>
        </authorList>
    </citation>
    <scope>NUCLEOTIDE SEQUENCE [LARGE SCALE GENOMIC DNA]</scope>
    <source>
        <strain evidence="3 4">ATCC 33150</strain>
    </source>
</reference>
<proteinExistence type="predicted"/>
<keyword evidence="3" id="KW-0328">Glycosyltransferase</keyword>
<dbReference type="PANTHER" id="PTHR46401">
    <property type="entry name" value="GLYCOSYLTRANSFERASE WBBK-RELATED"/>
    <property type="match status" value="1"/>
</dbReference>
<evidence type="ECO:0000313" key="4">
    <source>
        <dbReference type="Proteomes" id="UP001559623"/>
    </source>
</evidence>
<dbReference type="EC" id="2.4.-.-" evidence="3"/>
<dbReference type="Proteomes" id="UP001559623">
    <property type="component" value="Unassembled WGS sequence"/>
</dbReference>
<dbReference type="EMBL" id="JARVLH010000003">
    <property type="protein sequence ID" value="MEX5285211.1"/>
    <property type="molecule type" value="Genomic_DNA"/>
</dbReference>
<dbReference type="GO" id="GO:0016757">
    <property type="term" value="F:glycosyltransferase activity"/>
    <property type="evidence" value="ECO:0007669"/>
    <property type="project" value="UniProtKB-KW"/>
</dbReference>
<dbReference type="InterPro" id="IPR001296">
    <property type="entry name" value="Glyco_trans_1"/>
</dbReference>
<accession>A0ABV3X4V9</accession>
<feature type="domain" description="Glycosyl transferase family 1" evidence="2">
    <location>
        <begin position="185"/>
        <end position="327"/>
    </location>
</feature>
<protein>
    <submittedName>
        <fullName evidence="3">Glycosyltransferase</fullName>
        <ecNumber evidence="3">2.4.-.-</ecNumber>
    </submittedName>
</protein>
<dbReference type="Gene3D" id="3.40.50.2000">
    <property type="entry name" value="Glycogen Phosphorylase B"/>
    <property type="match status" value="1"/>
</dbReference>
<keyword evidence="1 3" id="KW-0808">Transferase</keyword>
<keyword evidence="4" id="KW-1185">Reference proteome</keyword>
<evidence type="ECO:0000256" key="1">
    <source>
        <dbReference type="ARBA" id="ARBA00022679"/>
    </source>
</evidence>
<dbReference type="SUPFAM" id="SSF53756">
    <property type="entry name" value="UDP-Glycosyltransferase/glycogen phosphorylase"/>
    <property type="match status" value="1"/>
</dbReference>
<sequence>MKKIVVSGVNIVAGGMLSVYKDCLREMLHCCKGIEIIALVHDVRLFDDVADERLTYMAFPAAKSSWLQRCYHEYVLFHRLSKEIRPDLWLSMHDMTPRVVAGRQFVYCHNPSPFYLLRWQEVFADWKFTLFVLFYRYLYRINLLRNRYVIVQQDWMRQKFQRLFGISNVVVARPQMAFQQPIVSIAARKEMFFYPVTVHTYKNVEVLCEAAKMLQDLPSLQIVLTMDGSEGKYAEKIIRQYRDVPGLRFIGRQSRERVFALYAECGAMLFPSRLESWGMPLSEFMVTGKPILTANLPYAHEVLDGYARVKFLEPLEASAWAKAIREVFMGTVQYDVLPQQEPAPPYAKNWQELFALLQI</sequence>
<evidence type="ECO:0000313" key="3">
    <source>
        <dbReference type="EMBL" id="MEX5285211.1"/>
    </source>
</evidence>
<name>A0ABV3X4V9_9FIRM</name>
<evidence type="ECO:0000259" key="2">
    <source>
        <dbReference type="Pfam" id="PF00534"/>
    </source>
</evidence>
<dbReference type="PANTHER" id="PTHR46401:SF2">
    <property type="entry name" value="GLYCOSYLTRANSFERASE WBBK-RELATED"/>
    <property type="match status" value="1"/>
</dbReference>
<dbReference type="Pfam" id="PF00534">
    <property type="entry name" value="Glycos_transf_1"/>
    <property type="match status" value="1"/>
</dbReference>
<organism evidence="3 4">
    <name type="scientific">Selenomonas sputigena</name>
    <dbReference type="NCBI Taxonomy" id="69823"/>
    <lineage>
        <taxon>Bacteria</taxon>
        <taxon>Bacillati</taxon>
        <taxon>Bacillota</taxon>
        <taxon>Negativicutes</taxon>
        <taxon>Selenomonadales</taxon>
        <taxon>Selenomonadaceae</taxon>
        <taxon>Selenomonas</taxon>
    </lineage>
</organism>
<dbReference type="RefSeq" id="WP_368846937.1">
    <property type="nucleotide sequence ID" value="NZ_CP194411.1"/>
</dbReference>
<gene>
    <name evidence="3" type="ORF">QCO44_06100</name>
</gene>